<dbReference type="GO" id="GO:0042597">
    <property type="term" value="C:periplasmic space"/>
    <property type="evidence" value="ECO:0007669"/>
    <property type="project" value="InterPro"/>
</dbReference>
<evidence type="ECO:0000313" key="4">
    <source>
        <dbReference type="EMBL" id="PSB02292.1"/>
    </source>
</evidence>
<dbReference type="Pfam" id="PF01464">
    <property type="entry name" value="SLT"/>
    <property type="match status" value="1"/>
</dbReference>
<dbReference type="SUPFAM" id="SSF53955">
    <property type="entry name" value="Lysozyme-like"/>
    <property type="match status" value="1"/>
</dbReference>
<evidence type="ECO:0000313" key="5">
    <source>
        <dbReference type="Proteomes" id="UP000238762"/>
    </source>
</evidence>
<feature type="transmembrane region" description="Helical" evidence="2">
    <location>
        <begin position="21"/>
        <end position="47"/>
    </location>
</feature>
<dbReference type="PANTHER" id="PTHR37423">
    <property type="entry name" value="SOLUBLE LYTIC MUREIN TRANSGLYCOSYLASE-RELATED"/>
    <property type="match status" value="1"/>
</dbReference>
<dbReference type="InterPro" id="IPR011990">
    <property type="entry name" value="TPR-like_helical_dom_sf"/>
</dbReference>
<evidence type="ECO:0000256" key="2">
    <source>
        <dbReference type="SAM" id="Phobius"/>
    </source>
</evidence>
<dbReference type="Pfam" id="PF13174">
    <property type="entry name" value="TPR_6"/>
    <property type="match status" value="3"/>
</dbReference>
<dbReference type="Gene3D" id="1.25.40.10">
    <property type="entry name" value="Tetratricopeptide repeat domain"/>
    <property type="match status" value="3"/>
</dbReference>
<accession>A0A2T1C227</accession>
<dbReference type="InterPro" id="IPR023346">
    <property type="entry name" value="Lysozyme-like_dom_sf"/>
</dbReference>
<keyword evidence="1" id="KW-0732">Signal</keyword>
<dbReference type="CDD" id="cd13401">
    <property type="entry name" value="Slt70-like"/>
    <property type="match status" value="1"/>
</dbReference>
<dbReference type="Gene3D" id="1.10.530.10">
    <property type="match status" value="1"/>
</dbReference>
<keyword evidence="2" id="KW-1133">Transmembrane helix</keyword>
<dbReference type="OrthoDB" id="9815002at2"/>
<dbReference type="EMBL" id="PVWJ01000066">
    <property type="protein sequence ID" value="PSB02292.1"/>
    <property type="molecule type" value="Genomic_DNA"/>
</dbReference>
<organism evidence="4 5">
    <name type="scientific">Merismopedia glauca CCAP 1448/3</name>
    <dbReference type="NCBI Taxonomy" id="1296344"/>
    <lineage>
        <taxon>Bacteria</taxon>
        <taxon>Bacillati</taxon>
        <taxon>Cyanobacteriota</taxon>
        <taxon>Cyanophyceae</taxon>
        <taxon>Synechococcales</taxon>
        <taxon>Merismopediaceae</taxon>
        <taxon>Merismopedia</taxon>
    </lineage>
</organism>
<feature type="domain" description="Transglycosylase SLT" evidence="3">
    <location>
        <begin position="574"/>
        <end position="686"/>
    </location>
</feature>
<dbReference type="AlphaFoldDB" id="A0A2T1C227"/>
<sequence>MKKTPLFSTPARKLPPKTAKYIIPFSLGVGGIILGTWFATASGWLPWLENPFATESQQKSVDTVLELASVPSPQRRKLLQSMAQSSNIPEQSRARYLLASDLIRDKQAQPALKQLEGLEPKYPVLAPYIALKQAQAYTLAGDRSSATTIWQKIRQSYPKSPVVVEALYALGKEQPQLWDEALAKFPSHPRSLEIAKRRLQENSDRPELIMLLVKYAPDTPGITTYLKSLIDKSASKLKADDLAAIGAIFWQNQLYPQAIAAYSEAPDTPRRAYRLGRSRELNDRKTGAIAAYRYLIGKFPATEEAQLGLQKVLPLLEPNAALSYLDEVVAKHPEIAAQALLEKAKILDNSQKPELATQSRQQILQKYNTSEAAAEYRWIIARKQASGGDLLGAWEQARAIASQNPQSKYAPRAVFWSGKWANQLGKSTEAKTAFEEAIRQYPQSYYAWRSAVNLGWDVGDFQTVRQLSSQLVVSPVKSVLPSGSPALKELYQLGENRDTGTLWQAEFTNRANPTVKEQFTDGLVRLGTGKYLSGIDLVAKLENRKTTQEIAEFNQIKPQFAYWNALYPLPYWDTIEERSQQNQLNPLLTISVMRQESRFESDIKSVAGALGLMQLIPSTAAQEAKSLNLSNYNLQKPEDNILLGTTYLAKMHELHSNNSMLAVASYNAGPGNVAKWLQEKRDLDSDIFVEEIPFSETQWYVKNVFGNYWNYLRLYNPQVSQQVASLINQP</sequence>
<comment type="caution">
    <text evidence="4">The sequence shown here is derived from an EMBL/GenBank/DDBJ whole genome shotgun (WGS) entry which is preliminary data.</text>
</comment>
<keyword evidence="5" id="KW-1185">Reference proteome</keyword>
<reference evidence="4 5" key="2">
    <citation type="submission" date="2018-03" db="EMBL/GenBank/DDBJ databases">
        <title>The ancient ancestry and fast evolution of plastids.</title>
        <authorList>
            <person name="Moore K.R."/>
            <person name="Magnabosco C."/>
            <person name="Momper L."/>
            <person name="Gold D.A."/>
            <person name="Bosak T."/>
            <person name="Fournier G.P."/>
        </authorList>
    </citation>
    <scope>NUCLEOTIDE SEQUENCE [LARGE SCALE GENOMIC DNA]</scope>
    <source>
        <strain evidence="4 5">CCAP 1448/3</strain>
    </source>
</reference>
<dbReference type="Proteomes" id="UP000238762">
    <property type="component" value="Unassembled WGS sequence"/>
</dbReference>
<evidence type="ECO:0000259" key="3">
    <source>
        <dbReference type="Pfam" id="PF01464"/>
    </source>
</evidence>
<keyword evidence="2" id="KW-0472">Membrane</keyword>
<gene>
    <name evidence="4" type="ORF">C7B64_14010</name>
</gene>
<evidence type="ECO:0000256" key="1">
    <source>
        <dbReference type="ARBA" id="ARBA00022729"/>
    </source>
</evidence>
<reference evidence="4 5" key="1">
    <citation type="submission" date="2018-02" db="EMBL/GenBank/DDBJ databases">
        <authorList>
            <person name="Cohen D.B."/>
            <person name="Kent A.D."/>
        </authorList>
    </citation>
    <scope>NUCLEOTIDE SEQUENCE [LARGE SCALE GENOMIC DNA]</scope>
    <source>
        <strain evidence="4 5">CCAP 1448/3</strain>
    </source>
</reference>
<dbReference type="InterPro" id="IPR019734">
    <property type="entry name" value="TPR_rpt"/>
</dbReference>
<name>A0A2T1C227_9CYAN</name>
<dbReference type="GO" id="GO:0004553">
    <property type="term" value="F:hydrolase activity, hydrolyzing O-glycosyl compounds"/>
    <property type="evidence" value="ECO:0007669"/>
    <property type="project" value="InterPro"/>
</dbReference>
<protein>
    <submittedName>
        <fullName evidence="4">Tail length tape measure protein</fullName>
    </submittedName>
</protein>
<dbReference type="RefSeq" id="WP_106289280.1">
    <property type="nucleotide sequence ID" value="NZ_CAWNTC010000081.1"/>
</dbReference>
<dbReference type="InterPro" id="IPR008258">
    <property type="entry name" value="Transglycosylase_SLT_dom_1"/>
</dbReference>
<proteinExistence type="predicted"/>
<dbReference type="InterPro" id="IPR008939">
    <property type="entry name" value="Lytic_TGlycosylase_superhlx_U"/>
</dbReference>
<dbReference type="PANTHER" id="PTHR37423:SF5">
    <property type="entry name" value="SOLUBLE LYTIC MUREIN TRANSGLYCOSYLASE"/>
    <property type="match status" value="1"/>
</dbReference>
<dbReference type="SUPFAM" id="SSF48435">
    <property type="entry name" value="Bacterial muramidases"/>
    <property type="match status" value="1"/>
</dbReference>
<keyword evidence="2" id="KW-0812">Transmembrane</keyword>